<dbReference type="EMBL" id="AUBJ02000001">
    <property type="protein sequence ID" value="MCP2331818.1"/>
    <property type="molecule type" value="Genomic_DNA"/>
</dbReference>
<sequence length="355" mass="37536">MPGTAHGGPTLAVIAREAGVSVPTVSKVVNGREDVAPHTRRRVSEVLERRGYMRRPVVRAPRDRVGGPIDVVIHGLGASWATTILSGVEDAAYRVGLDIVVSAARTGTGHTGRGWLDRVADRGTAGVLLVLVEPTPSQREWLRHHRIPYVVLDPVSVPPPGVPSVGATNWAGGVSATEHLLRAGHRRIAVVSGPEDRLCGQARLAGYRSAMAAAGLPVLPELIAVGDFTLESGRRRAGDLLDLPEPPTAVFACTDQMALGVCDAARERGLTVPEDLSVVGFDDLPEARWARPALTTVRQPLNEMASAAIGLLVRLMRGETAEADRIELSTCLVKRASTSAPSLGFPAPRRGTPTG</sequence>
<evidence type="ECO:0000313" key="5">
    <source>
        <dbReference type="EMBL" id="MCP2331818.1"/>
    </source>
</evidence>
<comment type="caution">
    <text evidence="5">The sequence shown here is derived from an EMBL/GenBank/DDBJ whole genome shotgun (WGS) entry which is preliminary data.</text>
</comment>
<dbReference type="PROSITE" id="PS50932">
    <property type="entry name" value="HTH_LACI_2"/>
    <property type="match status" value="1"/>
</dbReference>
<name>A0ABT1JHB7_ACTCY</name>
<dbReference type="RefSeq" id="WP_051313801.1">
    <property type="nucleotide sequence ID" value="NZ_AUBJ02000001.1"/>
</dbReference>
<dbReference type="CDD" id="cd01392">
    <property type="entry name" value="HTH_LacI"/>
    <property type="match status" value="1"/>
</dbReference>
<dbReference type="Pfam" id="PF00356">
    <property type="entry name" value="LacI"/>
    <property type="match status" value="1"/>
</dbReference>
<dbReference type="Gene3D" id="3.40.50.2300">
    <property type="match status" value="2"/>
</dbReference>
<evidence type="ECO:0000256" key="3">
    <source>
        <dbReference type="ARBA" id="ARBA00023163"/>
    </source>
</evidence>
<dbReference type="PANTHER" id="PTHR30146">
    <property type="entry name" value="LACI-RELATED TRANSCRIPTIONAL REPRESSOR"/>
    <property type="match status" value="1"/>
</dbReference>
<reference evidence="5 6" key="1">
    <citation type="submission" date="2022-06" db="EMBL/GenBank/DDBJ databases">
        <title>Genomic Encyclopedia of Type Strains, Phase I: the one thousand microbial genomes (KMG-I) project.</title>
        <authorList>
            <person name="Kyrpides N."/>
        </authorList>
    </citation>
    <scope>NUCLEOTIDE SEQUENCE [LARGE SCALE GENOMIC DNA]</scope>
    <source>
        <strain evidence="5 6">DSM 43889</strain>
    </source>
</reference>
<evidence type="ECO:0000313" key="6">
    <source>
        <dbReference type="Proteomes" id="UP000791080"/>
    </source>
</evidence>
<dbReference type="InterPro" id="IPR000843">
    <property type="entry name" value="HTH_LacI"/>
</dbReference>
<evidence type="ECO:0000256" key="2">
    <source>
        <dbReference type="ARBA" id="ARBA00023125"/>
    </source>
</evidence>
<keyword evidence="6" id="KW-1185">Reference proteome</keyword>
<keyword evidence="3" id="KW-0804">Transcription</keyword>
<dbReference type="InterPro" id="IPR010982">
    <property type="entry name" value="Lambda_DNA-bd_dom_sf"/>
</dbReference>
<dbReference type="PANTHER" id="PTHR30146:SF153">
    <property type="entry name" value="LACTOSE OPERON REPRESSOR"/>
    <property type="match status" value="1"/>
</dbReference>
<feature type="domain" description="HTH lacI-type" evidence="4">
    <location>
        <begin position="9"/>
        <end position="63"/>
    </location>
</feature>
<dbReference type="GO" id="GO:0003677">
    <property type="term" value="F:DNA binding"/>
    <property type="evidence" value="ECO:0007669"/>
    <property type="project" value="UniProtKB-KW"/>
</dbReference>
<dbReference type="SMART" id="SM00354">
    <property type="entry name" value="HTH_LACI"/>
    <property type="match status" value="1"/>
</dbReference>
<dbReference type="Proteomes" id="UP000791080">
    <property type="component" value="Unassembled WGS sequence"/>
</dbReference>
<evidence type="ECO:0000256" key="1">
    <source>
        <dbReference type="ARBA" id="ARBA00023015"/>
    </source>
</evidence>
<accession>A0ABT1JHB7</accession>
<keyword evidence="1" id="KW-0805">Transcription regulation</keyword>
<protein>
    <submittedName>
        <fullName evidence="5">DNA-binding transcriptional regulator, LacI/PurR family</fullName>
    </submittedName>
</protein>
<proteinExistence type="predicted"/>
<dbReference type="Pfam" id="PF13377">
    <property type="entry name" value="Peripla_BP_3"/>
    <property type="match status" value="1"/>
</dbReference>
<dbReference type="SUPFAM" id="SSF47413">
    <property type="entry name" value="lambda repressor-like DNA-binding domains"/>
    <property type="match status" value="1"/>
</dbReference>
<dbReference type="SUPFAM" id="SSF53822">
    <property type="entry name" value="Periplasmic binding protein-like I"/>
    <property type="match status" value="1"/>
</dbReference>
<keyword evidence="2 5" id="KW-0238">DNA-binding</keyword>
<dbReference type="InterPro" id="IPR046335">
    <property type="entry name" value="LacI/GalR-like_sensor"/>
</dbReference>
<evidence type="ECO:0000259" key="4">
    <source>
        <dbReference type="PROSITE" id="PS50932"/>
    </source>
</evidence>
<dbReference type="Gene3D" id="1.10.260.40">
    <property type="entry name" value="lambda repressor-like DNA-binding domains"/>
    <property type="match status" value="1"/>
</dbReference>
<organism evidence="5 6">
    <name type="scientific">Actinoalloteichus caeruleus DSM 43889</name>
    <dbReference type="NCBI Taxonomy" id="1120930"/>
    <lineage>
        <taxon>Bacteria</taxon>
        <taxon>Bacillati</taxon>
        <taxon>Actinomycetota</taxon>
        <taxon>Actinomycetes</taxon>
        <taxon>Pseudonocardiales</taxon>
        <taxon>Pseudonocardiaceae</taxon>
        <taxon>Actinoalloteichus</taxon>
        <taxon>Actinoalloteichus cyanogriseus</taxon>
    </lineage>
</organism>
<dbReference type="InterPro" id="IPR028082">
    <property type="entry name" value="Peripla_BP_I"/>
</dbReference>
<gene>
    <name evidence="5" type="ORF">G443_002088</name>
</gene>